<dbReference type="Proteomes" id="UP001148838">
    <property type="component" value="Unassembled WGS sequence"/>
</dbReference>
<accession>A0ABQ8TXF9</accession>
<feature type="region of interest" description="Disordered" evidence="1">
    <location>
        <begin position="1"/>
        <end position="31"/>
    </location>
</feature>
<feature type="region of interest" description="Disordered" evidence="1">
    <location>
        <begin position="242"/>
        <end position="261"/>
    </location>
</feature>
<evidence type="ECO:0000256" key="1">
    <source>
        <dbReference type="SAM" id="MobiDB-lite"/>
    </source>
</evidence>
<evidence type="ECO:0000313" key="3">
    <source>
        <dbReference type="Proteomes" id="UP001148838"/>
    </source>
</evidence>
<feature type="compositionally biased region" description="Acidic residues" evidence="1">
    <location>
        <begin position="7"/>
        <end position="17"/>
    </location>
</feature>
<reference evidence="2 3" key="1">
    <citation type="journal article" date="2022" name="Allergy">
        <title>Genome assembly and annotation of Periplaneta americana reveal a comprehensive cockroach allergen profile.</title>
        <authorList>
            <person name="Wang L."/>
            <person name="Xiong Q."/>
            <person name="Saelim N."/>
            <person name="Wang L."/>
            <person name="Nong W."/>
            <person name="Wan A.T."/>
            <person name="Shi M."/>
            <person name="Liu X."/>
            <person name="Cao Q."/>
            <person name="Hui J.H.L."/>
            <person name="Sookrung N."/>
            <person name="Leung T.F."/>
            <person name="Tungtrongchitr A."/>
            <person name="Tsui S.K.W."/>
        </authorList>
    </citation>
    <scope>NUCLEOTIDE SEQUENCE [LARGE SCALE GENOMIC DNA]</scope>
    <source>
        <strain evidence="2">PWHHKU_190912</strain>
    </source>
</reference>
<sequence>MRGDNTSSDDDDDDDNEEGKRRRRKKKKNIDNDSHLNAIDLARDRTRNLGHRRPALYQLANQFDFWWISVQTYLRERLRENPGKNLNQVTCPDRDSNPDHLVSRPDALTVTPQVWTGTSITLRECISRVELQAAHAGIKPSVADSIPVTDEKIYVPSIETECCASPPSWVVVSGGHVPCRLESHHWCTSVDAKLPLRWKKLNGKVDDIDGGGDYGTYSYDVIRRYTNCSRILFHSYVKREREKGGGGGGGGGGGSAPRRPY</sequence>
<gene>
    <name evidence="2" type="ORF">ANN_02262</name>
</gene>
<organism evidence="2 3">
    <name type="scientific">Periplaneta americana</name>
    <name type="common">American cockroach</name>
    <name type="synonym">Blatta americana</name>
    <dbReference type="NCBI Taxonomy" id="6978"/>
    <lineage>
        <taxon>Eukaryota</taxon>
        <taxon>Metazoa</taxon>
        <taxon>Ecdysozoa</taxon>
        <taxon>Arthropoda</taxon>
        <taxon>Hexapoda</taxon>
        <taxon>Insecta</taxon>
        <taxon>Pterygota</taxon>
        <taxon>Neoptera</taxon>
        <taxon>Polyneoptera</taxon>
        <taxon>Dictyoptera</taxon>
        <taxon>Blattodea</taxon>
        <taxon>Blattoidea</taxon>
        <taxon>Blattidae</taxon>
        <taxon>Blattinae</taxon>
        <taxon>Periplaneta</taxon>
    </lineage>
</organism>
<name>A0ABQ8TXF9_PERAM</name>
<keyword evidence="3" id="KW-1185">Reference proteome</keyword>
<comment type="caution">
    <text evidence="2">The sequence shown here is derived from an EMBL/GenBank/DDBJ whole genome shotgun (WGS) entry which is preliminary data.</text>
</comment>
<feature type="compositionally biased region" description="Gly residues" evidence="1">
    <location>
        <begin position="245"/>
        <end position="255"/>
    </location>
</feature>
<evidence type="ECO:0000313" key="2">
    <source>
        <dbReference type="EMBL" id="KAJ4450831.1"/>
    </source>
</evidence>
<dbReference type="EMBL" id="JAJSOF020000001">
    <property type="protein sequence ID" value="KAJ4450831.1"/>
    <property type="molecule type" value="Genomic_DNA"/>
</dbReference>
<protein>
    <submittedName>
        <fullName evidence="2">Uncharacterized protein</fullName>
    </submittedName>
</protein>
<proteinExistence type="predicted"/>